<dbReference type="PROSITE" id="PS51711">
    <property type="entry name" value="G_FEOB"/>
    <property type="match status" value="1"/>
</dbReference>
<dbReference type="PRINTS" id="PR00326">
    <property type="entry name" value="GTP1OBG"/>
</dbReference>
<dbReference type="InterPro" id="IPR003373">
    <property type="entry name" value="Fe2_transport_prot-B"/>
</dbReference>
<feature type="transmembrane region" description="Helical" evidence="17">
    <location>
        <begin position="629"/>
        <end position="649"/>
    </location>
</feature>
<dbReference type="Proteomes" id="UP000665020">
    <property type="component" value="Chromosome"/>
</dbReference>
<evidence type="ECO:0000256" key="16">
    <source>
        <dbReference type="PIRSR" id="PIRSR603373-2"/>
    </source>
</evidence>
<keyword evidence="16" id="KW-0479">Metal-binding</keyword>
<evidence type="ECO:0000256" key="11">
    <source>
        <dbReference type="ARBA" id="ARBA00023065"/>
    </source>
</evidence>
<dbReference type="KEGG" id="ifn:GM661_13050"/>
<feature type="transmembrane region" description="Helical" evidence="17">
    <location>
        <begin position="359"/>
        <end position="388"/>
    </location>
</feature>
<keyword evidence="20" id="KW-1185">Reference proteome</keyword>
<feature type="transmembrane region" description="Helical" evidence="17">
    <location>
        <begin position="658"/>
        <end position="678"/>
    </location>
</feature>
<dbReference type="EMBL" id="CP046640">
    <property type="protein sequence ID" value="QTL98823.1"/>
    <property type="molecule type" value="Genomic_DNA"/>
</dbReference>
<evidence type="ECO:0000256" key="3">
    <source>
        <dbReference type="ARBA" id="ARBA00022448"/>
    </source>
</evidence>
<dbReference type="Gene3D" id="1.10.287.1770">
    <property type="match status" value="1"/>
</dbReference>
<evidence type="ECO:0000256" key="14">
    <source>
        <dbReference type="NCBIfam" id="TIGR00437"/>
    </source>
</evidence>
<keyword evidence="11" id="KW-0406">Ion transport</keyword>
<keyword evidence="12 15" id="KW-0342">GTP-binding</keyword>
<dbReference type="SUPFAM" id="SSF52540">
    <property type="entry name" value="P-loop containing nucleoside triphosphate hydrolases"/>
    <property type="match status" value="1"/>
</dbReference>
<comment type="function">
    <text evidence="1 17">Probable transporter of a GTP-driven Fe(2+) uptake system.</text>
</comment>
<reference evidence="19" key="1">
    <citation type="submission" date="2019-12" db="EMBL/GenBank/DDBJ databases">
        <authorList>
            <person name="zhang j."/>
            <person name="sun C.M."/>
        </authorList>
    </citation>
    <scope>NUCLEOTIDE SEQUENCE</scope>
    <source>
        <strain evidence="19">NS-1</strain>
    </source>
</reference>
<gene>
    <name evidence="19" type="primary">feoB</name>
    <name evidence="19" type="ORF">GM661_13050</name>
</gene>
<dbReference type="PANTHER" id="PTHR43185">
    <property type="entry name" value="FERROUS IRON TRANSPORT PROTEIN B"/>
    <property type="match status" value="1"/>
</dbReference>
<evidence type="ECO:0000313" key="19">
    <source>
        <dbReference type="EMBL" id="QTL98823.1"/>
    </source>
</evidence>
<dbReference type="Gene3D" id="3.40.50.300">
    <property type="entry name" value="P-loop containing nucleotide triphosphate hydrolases"/>
    <property type="match status" value="1"/>
</dbReference>
<protein>
    <recommendedName>
        <fullName evidence="14 17">Ferrous iron transport protein B</fullName>
    </recommendedName>
</protein>
<dbReference type="CDD" id="cd01879">
    <property type="entry name" value="FeoB"/>
    <property type="match status" value="1"/>
</dbReference>
<evidence type="ECO:0000256" key="12">
    <source>
        <dbReference type="ARBA" id="ARBA00023134"/>
    </source>
</evidence>
<dbReference type="InterPro" id="IPR027417">
    <property type="entry name" value="P-loop_NTPase"/>
</dbReference>
<dbReference type="InterPro" id="IPR030389">
    <property type="entry name" value="G_FEOB_dom"/>
</dbReference>
<feature type="transmembrane region" description="Helical" evidence="17">
    <location>
        <begin position="328"/>
        <end position="347"/>
    </location>
</feature>
<dbReference type="InterPro" id="IPR005225">
    <property type="entry name" value="Small_GTP-bd"/>
</dbReference>
<dbReference type="InterPro" id="IPR050860">
    <property type="entry name" value="FeoB_GTPase"/>
</dbReference>
<dbReference type="AlphaFoldDB" id="A0A8A7KAI5"/>
<evidence type="ECO:0000256" key="5">
    <source>
        <dbReference type="ARBA" id="ARBA00022496"/>
    </source>
</evidence>
<dbReference type="InterPro" id="IPR041069">
    <property type="entry name" value="FeoB_Cyto"/>
</dbReference>
<dbReference type="Pfam" id="PF02421">
    <property type="entry name" value="FeoB_N"/>
    <property type="match status" value="1"/>
</dbReference>
<dbReference type="PANTHER" id="PTHR43185:SF1">
    <property type="entry name" value="FE(2+) TRANSPORTER FEOB"/>
    <property type="match status" value="1"/>
</dbReference>
<dbReference type="InterPro" id="IPR006073">
    <property type="entry name" value="GTP-bd"/>
</dbReference>
<feature type="binding site" evidence="15">
    <location>
        <begin position="48"/>
        <end position="52"/>
    </location>
    <ligand>
        <name>GTP</name>
        <dbReference type="ChEBI" id="CHEBI:37565"/>
        <label>1</label>
    </ligand>
</feature>
<evidence type="ECO:0000256" key="7">
    <source>
        <dbReference type="ARBA" id="ARBA00022692"/>
    </source>
</evidence>
<keyword evidence="7 17" id="KW-0812">Transmembrane</keyword>
<evidence type="ECO:0000256" key="15">
    <source>
        <dbReference type="PIRSR" id="PIRSR603373-1"/>
    </source>
</evidence>
<feature type="binding site" evidence="16">
    <location>
        <position position="37"/>
    </location>
    <ligand>
        <name>Mg(2+)</name>
        <dbReference type="ChEBI" id="CHEBI:18420"/>
        <label>2</label>
    </ligand>
</feature>
<feature type="transmembrane region" description="Helical" evidence="17">
    <location>
        <begin position="443"/>
        <end position="468"/>
    </location>
</feature>
<feature type="binding site" evidence="15">
    <location>
        <begin position="129"/>
        <end position="132"/>
    </location>
    <ligand>
        <name>GTP</name>
        <dbReference type="ChEBI" id="CHEBI:37565"/>
        <label>1</label>
    </ligand>
</feature>
<feature type="transmembrane region" description="Helical" evidence="17">
    <location>
        <begin position="589"/>
        <end position="609"/>
    </location>
</feature>
<keyword evidence="16" id="KW-0460">Magnesium</keyword>
<evidence type="ECO:0000256" key="2">
    <source>
        <dbReference type="ARBA" id="ARBA00004429"/>
    </source>
</evidence>
<evidence type="ECO:0000256" key="6">
    <source>
        <dbReference type="ARBA" id="ARBA00022519"/>
    </source>
</evidence>
<feature type="binding site" evidence="15">
    <location>
        <begin position="23"/>
        <end position="30"/>
    </location>
    <ligand>
        <name>GTP</name>
        <dbReference type="ChEBI" id="CHEBI:37565"/>
        <label>1</label>
    </ligand>
</feature>
<organism evidence="19 20">
    <name type="scientific">Iocasia fonsfrigidae</name>
    <dbReference type="NCBI Taxonomy" id="2682810"/>
    <lineage>
        <taxon>Bacteria</taxon>
        <taxon>Bacillati</taxon>
        <taxon>Bacillota</taxon>
        <taxon>Clostridia</taxon>
        <taxon>Halanaerobiales</taxon>
        <taxon>Halanaerobiaceae</taxon>
        <taxon>Iocasia</taxon>
    </lineage>
</organism>
<dbReference type="Pfam" id="PF07664">
    <property type="entry name" value="FeoB_C"/>
    <property type="match status" value="1"/>
</dbReference>
<dbReference type="GO" id="GO:0005525">
    <property type="term" value="F:GTP binding"/>
    <property type="evidence" value="ECO:0007669"/>
    <property type="project" value="UniProtKB-KW"/>
</dbReference>
<dbReference type="GO" id="GO:0015093">
    <property type="term" value="F:ferrous iron transmembrane transporter activity"/>
    <property type="evidence" value="ECO:0007669"/>
    <property type="project" value="UniProtKB-UniRule"/>
</dbReference>
<evidence type="ECO:0000313" key="20">
    <source>
        <dbReference type="Proteomes" id="UP000665020"/>
    </source>
</evidence>
<feature type="transmembrane region" description="Helical" evidence="17">
    <location>
        <begin position="304"/>
        <end position="322"/>
    </location>
</feature>
<keyword evidence="4" id="KW-1003">Cell membrane</keyword>
<comment type="similarity">
    <text evidence="17">Belongs to the TRAFAC class TrmE-Era-EngA-EngB-Septin-like GTPase superfamily. FeoB GTPase (TC 9.A.8) family.</text>
</comment>
<dbReference type="NCBIfam" id="TIGR00437">
    <property type="entry name" value="feoB"/>
    <property type="match status" value="1"/>
</dbReference>
<feature type="transmembrane region" description="Helical" evidence="17">
    <location>
        <begin position="474"/>
        <end position="494"/>
    </location>
</feature>
<dbReference type="GO" id="GO:0046872">
    <property type="term" value="F:metal ion binding"/>
    <property type="evidence" value="ECO:0007669"/>
    <property type="project" value="UniProtKB-KW"/>
</dbReference>
<dbReference type="Pfam" id="PF07670">
    <property type="entry name" value="Gate"/>
    <property type="match status" value="2"/>
</dbReference>
<evidence type="ECO:0000256" key="1">
    <source>
        <dbReference type="ARBA" id="ARBA00003926"/>
    </source>
</evidence>
<comment type="subcellular location">
    <subcellularLocation>
        <location evidence="2">Cell inner membrane</location>
        <topology evidence="2">Multi-pass membrane protein</topology>
    </subcellularLocation>
    <subcellularLocation>
        <location evidence="17">Cell membrane</location>
        <topology evidence="17">Multi-pass membrane protein</topology>
    </subcellularLocation>
</comment>
<dbReference type="Pfam" id="PF17910">
    <property type="entry name" value="FeoB_Cyto"/>
    <property type="match status" value="1"/>
</dbReference>
<keyword evidence="9 17" id="KW-1133">Transmembrane helix</keyword>
<feature type="transmembrane region" description="Helical" evidence="17">
    <location>
        <begin position="408"/>
        <end position="431"/>
    </location>
</feature>
<keyword evidence="6" id="KW-0997">Cell inner membrane</keyword>
<keyword evidence="13 17" id="KW-0472">Membrane</keyword>
<evidence type="ECO:0000256" key="10">
    <source>
        <dbReference type="ARBA" id="ARBA00023004"/>
    </source>
</evidence>
<dbReference type="GO" id="GO:0005886">
    <property type="term" value="C:plasma membrane"/>
    <property type="evidence" value="ECO:0007669"/>
    <property type="project" value="UniProtKB-SubCell"/>
</dbReference>
<evidence type="ECO:0000256" key="13">
    <source>
        <dbReference type="ARBA" id="ARBA00023136"/>
    </source>
</evidence>
<feature type="domain" description="FeoB-type G" evidence="18">
    <location>
        <begin position="16"/>
        <end position="178"/>
    </location>
</feature>
<proteinExistence type="inferred from homology"/>
<keyword evidence="10 17" id="KW-0408">Iron</keyword>
<feature type="transmembrane region" description="Helical" evidence="17">
    <location>
        <begin position="536"/>
        <end position="559"/>
    </location>
</feature>
<accession>A0A8A7KAI5</accession>
<dbReference type="NCBIfam" id="TIGR00231">
    <property type="entry name" value="small_GTP"/>
    <property type="match status" value="1"/>
</dbReference>
<dbReference type="InterPro" id="IPR011642">
    <property type="entry name" value="Gate_dom"/>
</dbReference>
<keyword evidence="8 15" id="KW-0547">Nucleotide-binding</keyword>
<dbReference type="RefSeq" id="WP_230867220.1">
    <property type="nucleotide sequence ID" value="NZ_CP046640.1"/>
</dbReference>
<keyword evidence="3 17" id="KW-0813">Transport</keyword>
<name>A0A8A7KAI5_9FIRM</name>
<feature type="binding site" evidence="15">
    <location>
        <begin position="69"/>
        <end position="72"/>
    </location>
    <ligand>
        <name>GTP</name>
        <dbReference type="ChEBI" id="CHEBI:37565"/>
        <label>1</label>
    </ligand>
</feature>
<feature type="binding site" evidence="16">
    <location>
        <position position="34"/>
    </location>
    <ligand>
        <name>Mg(2+)</name>
        <dbReference type="ChEBI" id="CHEBI:18420"/>
        <label>2</label>
    </ligand>
</feature>
<dbReference type="InterPro" id="IPR011640">
    <property type="entry name" value="Fe2_transport_prot_B_C"/>
</dbReference>
<evidence type="ECO:0000256" key="4">
    <source>
        <dbReference type="ARBA" id="ARBA00022475"/>
    </source>
</evidence>
<evidence type="ECO:0000256" key="8">
    <source>
        <dbReference type="ARBA" id="ARBA00022741"/>
    </source>
</evidence>
<sequence>MKASKKNIAVAEKADELIVAIAGNPNSGKTSIFNQLTGTKQHVGNWPGVTVEKKEGYLNYKDLSLKIVDLPGIYSLGAYSEDELIAKDFLLSKGTDLVINVVDATNLERNLYLTTQLLEMGVQLILVLNMYDEVSKKNFNIDIEKLSDFLGVPVVRTIATKGKGINNLVARAVEEFRKDMAINFKIDYGNDIEREIAEIKAILDSNPGINRDYNTRYLAVGILEQDEHIIKEIEKEITNYSINRIRKSLESIETETGEESDALIVEKKYAFIHGLVNDVLKFPLINRNEISFSDRIDKIVTNRFLGLPVFFLIMWTLFKITFTLSNPISLFIKGFFVYLTDFLETFLPNIGGVVFLNSLFIDGIIAGVGAVLVYLPNIFLLFLCISILEDSGYMSRAAYVMDKIMQNFGLHGKSFIPLILGFGCNVTGVMAARTLENRDDRVITILINSFMSCSARLPVYIVFAAVFFPGKEGNVIFSLYVLGIVIAIFMAKFFRSFLFKNETGTFVMELPPYRLPGIRTILIHMWQRARTFIKKAGTIIFAVVILIWALASLPVGVAYASQESMIGRIADFLSPVFSPLGLGNWQATASLIFGVLAKEVVVAALGVVYSVGDGGLSTVIMNNFTPLKAYVMMILTLLYTPCIATLAAIKRETNSWKWMVFTAVYTFMLAWIIGFIIYQGGLLFGLK</sequence>
<evidence type="ECO:0000256" key="17">
    <source>
        <dbReference type="RuleBase" id="RU362098"/>
    </source>
</evidence>
<evidence type="ECO:0000259" key="18">
    <source>
        <dbReference type="PROSITE" id="PS51711"/>
    </source>
</evidence>
<feature type="binding site" evidence="16">
    <location>
        <position position="38"/>
    </location>
    <ligand>
        <name>Mg(2+)</name>
        <dbReference type="ChEBI" id="CHEBI:18420"/>
        <label>2</label>
    </ligand>
</feature>
<evidence type="ECO:0000256" key="9">
    <source>
        <dbReference type="ARBA" id="ARBA00022989"/>
    </source>
</evidence>
<dbReference type="FunFam" id="3.40.50.300:FF:000426">
    <property type="entry name" value="Ferrous iron transport protein B"/>
    <property type="match status" value="1"/>
</dbReference>
<keyword evidence="5 17" id="KW-0410">Iron transport</keyword>